<gene>
    <name evidence="2" type="ORF">GQ588_07725</name>
</gene>
<evidence type="ECO:0000313" key="3">
    <source>
        <dbReference type="Proteomes" id="UP000430508"/>
    </source>
</evidence>
<dbReference type="RefSeq" id="WP_158208228.1">
    <property type="nucleotide sequence ID" value="NZ_CP046996.1"/>
</dbReference>
<keyword evidence="1" id="KW-0472">Membrane</keyword>
<keyword evidence="1" id="KW-0812">Transmembrane</keyword>
<dbReference type="EMBL" id="CP046996">
    <property type="protein sequence ID" value="QHA00525.1"/>
    <property type="molecule type" value="Genomic_DNA"/>
</dbReference>
<organism evidence="2 3">
    <name type="scientific">Dehalobacter restrictus</name>
    <dbReference type="NCBI Taxonomy" id="55583"/>
    <lineage>
        <taxon>Bacteria</taxon>
        <taxon>Bacillati</taxon>
        <taxon>Bacillota</taxon>
        <taxon>Clostridia</taxon>
        <taxon>Eubacteriales</taxon>
        <taxon>Desulfitobacteriaceae</taxon>
        <taxon>Dehalobacter</taxon>
    </lineage>
</organism>
<feature type="transmembrane region" description="Helical" evidence="1">
    <location>
        <begin position="81"/>
        <end position="97"/>
    </location>
</feature>
<dbReference type="AlphaFoldDB" id="A0A857DJI9"/>
<evidence type="ECO:0000256" key="1">
    <source>
        <dbReference type="SAM" id="Phobius"/>
    </source>
</evidence>
<dbReference type="Proteomes" id="UP000430508">
    <property type="component" value="Chromosome"/>
</dbReference>
<keyword evidence="1" id="KW-1133">Transmembrane helix</keyword>
<reference evidence="2 3" key="1">
    <citation type="submission" date="2019-12" db="EMBL/GenBank/DDBJ databases">
        <title>Sequence classification of anaerobic respiratory reductive dehalogenases: First we see many, then we see few.</title>
        <authorList>
            <person name="Molenda O."/>
            <person name="Puentes Jacome L.A."/>
            <person name="Cao X."/>
            <person name="Nesbo C.L."/>
            <person name="Tang S."/>
            <person name="Morson N."/>
            <person name="Patron J."/>
            <person name="Lomheim L."/>
            <person name="Wishart D.S."/>
            <person name="Edwards E.A."/>
        </authorList>
    </citation>
    <scope>NUCLEOTIDE SEQUENCE [LARGE SCALE GENOMIC DNA]</scope>
    <source>
        <strain evidence="2 3">12DCA</strain>
    </source>
</reference>
<name>A0A857DJI9_9FIRM</name>
<sequence length="99" mass="10577">MSMLPSILPPLLPPLLSQKTASISNNLGVVKTSGASRSWDDSLTATIQNGINRASEQVSGTGQVIKDNVNDVFTLSSSNNSGFFLIGFVLLFVIVLLRR</sequence>
<protein>
    <submittedName>
        <fullName evidence="2">Uncharacterized protein</fullName>
    </submittedName>
</protein>
<proteinExistence type="predicted"/>
<accession>A0A857DJI9</accession>
<evidence type="ECO:0000313" key="2">
    <source>
        <dbReference type="EMBL" id="QHA00525.1"/>
    </source>
</evidence>